<feature type="region of interest" description="Disordered" evidence="18">
    <location>
        <begin position="217"/>
        <end position="236"/>
    </location>
</feature>
<evidence type="ECO:0000256" key="5">
    <source>
        <dbReference type="ARBA" id="ARBA00022692"/>
    </source>
</evidence>
<evidence type="ECO:0000256" key="12">
    <source>
        <dbReference type="ARBA" id="ARBA00023136"/>
    </source>
</evidence>
<dbReference type="Gene3D" id="3.30.430.20">
    <property type="entry name" value="Gnk2 domain, C-X8-C-X2-C motif"/>
    <property type="match status" value="4"/>
</dbReference>
<evidence type="ECO:0000256" key="10">
    <source>
        <dbReference type="ARBA" id="ARBA00022840"/>
    </source>
</evidence>
<keyword evidence="3" id="KW-0597">Phosphoprotein</keyword>
<dbReference type="CDD" id="cd14066">
    <property type="entry name" value="STKc_IRAK"/>
    <property type="match status" value="2"/>
</dbReference>
<keyword evidence="2" id="KW-0723">Serine/threonine-protein kinase</keyword>
<feature type="domain" description="Protein kinase" evidence="20">
    <location>
        <begin position="301"/>
        <end position="577"/>
    </location>
</feature>
<dbReference type="Pfam" id="PF01657">
    <property type="entry name" value="Stress-antifung"/>
    <property type="match status" value="4"/>
</dbReference>
<keyword evidence="8 17" id="KW-0547">Nucleotide-binding</keyword>
<keyword evidence="9 22" id="KW-0418">Kinase</keyword>
<comment type="catalytic activity">
    <reaction evidence="16">
        <text>L-threonyl-[protein] + ATP = O-phospho-L-threonyl-[protein] + ADP + H(+)</text>
        <dbReference type="Rhea" id="RHEA:46608"/>
        <dbReference type="Rhea" id="RHEA-COMP:11060"/>
        <dbReference type="Rhea" id="RHEA-COMP:11605"/>
        <dbReference type="ChEBI" id="CHEBI:15378"/>
        <dbReference type="ChEBI" id="CHEBI:30013"/>
        <dbReference type="ChEBI" id="CHEBI:30616"/>
        <dbReference type="ChEBI" id="CHEBI:61977"/>
        <dbReference type="ChEBI" id="CHEBI:456216"/>
    </reaction>
</comment>
<accession>B9RXU4</accession>
<evidence type="ECO:0000256" key="2">
    <source>
        <dbReference type="ARBA" id="ARBA00022527"/>
    </source>
</evidence>
<sequence length="1390" mass="154827">MNNLGNYTTNSTYQRNLNNLLSQFLVSNTQIDYGFYNLSVGQAPDQVNALALCKGDVSLDECRGCIRNSTREITQHCPNQKEVLGFYDSCMFRYSNRSIFGVMETQPTIHMKNEENVTDVNQFNQALQTLLSRLRSKAAAGNSTRKFATGNESAGFETIFGLMQCTPDITEQDCNDCIVAATRDIPICCNGKLGGRVIKPSCNFRYENYRFYQPTSDDDATHPSLPVDPSVSPPAPKEGNNRRNIIIIVVLTVSIVSLIICVGIFIKVRKARKRIETAEEIMNVESLQFDFETIRICTDDFSEENKLGEGGFGSVYKGTLPMGQDIAVKRLSNGSKQGDLEFKNEVLLVAKLQHRNLVRLLGFCLQGIERLLIYEFVPNASLDQYIFDPVRCVQLDWEKRYKIIGGIARGLLYLHEDSRLRIIHRDLKASNILLDSDMNPKISDFGMARLFIMDQTHSNTSRIVGTFGYMAPEYAMHGQFSFKSDIFSFGVLILEIVSGIRNSCYYNEGTMEDLLSYAWKNWGEGTSSNLIDHNLRSGSTAEIMRCIHIGLLCVQENIAERPSVASIVLMLSSHSHTLPVPSQPAFYMYSSTEISMLPSINNSRVINTTRAPIDMLQQPHLPDSRHDIIYDSREVSHAVAPPSSTIFCNNNSIPLKPKITESHPPPLTRAFYTLASLYVTCHLVLLLNTKQIHHVACYTGSLSSTTSVLIQKSLNCPVSEIGRNRGITLTSKHAELQDKVIMFLHHKSNALIFLLIIISALASSIDCQATYNAHICLGAANDTASANFKSNLTALLNSLSSKATLNNSFYNDSSNGVYSLYLCRGDVSSGTCQLCVETAIQEIQRQCPSNKSAIIWYDQCMLRYSNTKFFGLAQTSPRVLMWNIQNNTSPDEPDYGALGLIYTLTGSVPYKAMMFGTEESETNNGSQKRYALVQCTRDIDSSACSSCLGELIDSITDCCQGKKGWRILAPSCNLRYEETLFFEWPSAPPVSEPEPENDYYVVNEGGGSNTATIAIAVAASSTVVIGALLGFWYYSCYYKRRRPTDGEMHASNDDNNGGMHYFNLTTIRSATNNFSTANKLGEGGFGPVYKGKLPNGQEIAVKRLSMTSKQGLDEFRNEVMVIVKLQHKNLVRLLGYCTEGDEKLLIYEYLANTSLDAFLFDPKRSKELYWEMRANIITGTARGLLYLHEDSRLKIIHRDMKASNVLLDNDMNPKISDFGTARIFGGNQIEANTDRVVGTFGYMAPEYALEGVISIKSDVYSFGILMLEIISGKKNRGFYNPEHAPSLLLHAWQLWNEGKGEDLIDPDIVFSCPTSEVLRWIQIALLCVQDDPAERPTMSSVVLMLGSKSMILPQPSTAPYTMGRFTTMSDQSSIYGTGFLTSDQSTASVS</sequence>
<dbReference type="Pfam" id="PF07714">
    <property type="entry name" value="PK_Tyr_Ser-Thr"/>
    <property type="match status" value="2"/>
</dbReference>
<dbReference type="InterPro" id="IPR001245">
    <property type="entry name" value="Ser-Thr/Tyr_kinase_cat_dom"/>
</dbReference>
<dbReference type="FunFam" id="1.10.510.10:FF:000343">
    <property type="entry name" value="Cysteine-rich receptor-like protein kinase 28"/>
    <property type="match status" value="1"/>
</dbReference>
<keyword evidence="6" id="KW-0732">Signal</keyword>
<dbReference type="FunFam" id="1.10.510.10:FF:001697">
    <property type="entry name" value="Uncharacterized protein"/>
    <property type="match status" value="1"/>
</dbReference>
<evidence type="ECO:0000256" key="15">
    <source>
        <dbReference type="ARBA" id="ARBA00047558"/>
    </source>
</evidence>
<organism evidence="22 23">
    <name type="scientific">Ricinus communis</name>
    <name type="common">Castor bean</name>
    <dbReference type="NCBI Taxonomy" id="3988"/>
    <lineage>
        <taxon>Eukaryota</taxon>
        <taxon>Viridiplantae</taxon>
        <taxon>Streptophyta</taxon>
        <taxon>Embryophyta</taxon>
        <taxon>Tracheophyta</taxon>
        <taxon>Spermatophyta</taxon>
        <taxon>Magnoliopsida</taxon>
        <taxon>eudicotyledons</taxon>
        <taxon>Gunneridae</taxon>
        <taxon>Pentapetalae</taxon>
        <taxon>rosids</taxon>
        <taxon>fabids</taxon>
        <taxon>Malpighiales</taxon>
        <taxon>Euphorbiaceae</taxon>
        <taxon>Acalyphoideae</taxon>
        <taxon>Acalypheae</taxon>
        <taxon>Ricinus</taxon>
    </lineage>
</organism>
<dbReference type="PROSITE" id="PS51473">
    <property type="entry name" value="GNK2"/>
    <property type="match status" value="4"/>
</dbReference>
<feature type="domain" description="Gnk2-homologous" evidence="21">
    <location>
        <begin position="875"/>
        <end position="981"/>
    </location>
</feature>
<dbReference type="SUPFAM" id="SSF56112">
    <property type="entry name" value="Protein kinase-like (PK-like)"/>
    <property type="match status" value="2"/>
</dbReference>
<dbReference type="FunFam" id="3.30.430.20:FF:000002">
    <property type="entry name" value="Cysteine-rich receptor-like protein kinase 10"/>
    <property type="match status" value="1"/>
</dbReference>
<dbReference type="FunFam" id="3.30.200.20:FF:000142">
    <property type="entry name" value="Cysteine-rich receptor-like protein kinase 10"/>
    <property type="match status" value="1"/>
</dbReference>
<feature type="domain" description="Gnk2-homologous" evidence="21">
    <location>
        <begin position="1"/>
        <end position="99"/>
    </location>
</feature>
<protein>
    <submittedName>
        <fullName evidence="22">Serine-threonine protein kinase, plant-type, putative</fullName>
        <ecNumber evidence="22">2.7.11.14</ecNumber>
        <ecNumber evidence="22">2.7.11.25</ecNumber>
    </submittedName>
</protein>
<dbReference type="GO" id="GO:0005524">
    <property type="term" value="F:ATP binding"/>
    <property type="evidence" value="ECO:0007669"/>
    <property type="project" value="UniProtKB-UniRule"/>
</dbReference>
<dbReference type="CDD" id="cd23509">
    <property type="entry name" value="Gnk2-like"/>
    <property type="match status" value="4"/>
</dbReference>
<evidence type="ECO:0000259" key="21">
    <source>
        <dbReference type="PROSITE" id="PS51473"/>
    </source>
</evidence>
<comment type="catalytic activity">
    <reaction evidence="15">
        <text>L-seryl-[protein] + ATP = O-phospho-L-seryl-[protein] + ADP + H(+)</text>
        <dbReference type="Rhea" id="RHEA:17989"/>
        <dbReference type="Rhea" id="RHEA-COMP:9863"/>
        <dbReference type="Rhea" id="RHEA-COMP:11604"/>
        <dbReference type="ChEBI" id="CHEBI:15378"/>
        <dbReference type="ChEBI" id="CHEBI:29999"/>
        <dbReference type="ChEBI" id="CHEBI:30616"/>
        <dbReference type="ChEBI" id="CHEBI:83421"/>
        <dbReference type="ChEBI" id="CHEBI:456216"/>
    </reaction>
</comment>
<dbReference type="InParanoid" id="B9RXU4"/>
<dbReference type="GO" id="GO:0007165">
    <property type="term" value="P:signal transduction"/>
    <property type="evidence" value="ECO:0000318"/>
    <property type="project" value="GO_Central"/>
</dbReference>
<keyword evidence="5 19" id="KW-0812">Transmembrane</keyword>
<evidence type="ECO:0000256" key="19">
    <source>
        <dbReference type="SAM" id="Phobius"/>
    </source>
</evidence>
<dbReference type="GO" id="GO:0006955">
    <property type="term" value="P:immune response"/>
    <property type="evidence" value="ECO:0000318"/>
    <property type="project" value="GO_Central"/>
</dbReference>
<dbReference type="Proteomes" id="UP000008311">
    <property type="component" value="Unassembled WGS sequence"/>
</dbReference>
<evidence type="ECO:0000256" key="16">
    <source>
        <dbReference type="ARBA" id="ARBA00047951"/>
    </source>
</evidence>
<dbReference type="PANTHER" id="PTHR27002">
    <property type="entry name" value="RECEPTOR-LIKE SERINE/THREONINE-PROTEIN KINASE SD1-8"/>
    <property type="match status" value="1"/>
</dbReference>
<comment type="subcellular location">
    <subcellularLocation>
        <location evidence="1">Membrane</location>
        <topology evidence="1">Single-pass membrane protein</topology>
    </subcellularLocation>
</comment>
<evidence type="ECO:0000256" key="7">
    <source>
        <dbReference type="ARBA" id="ARBA00022737"/>
    </source>
</evidence>
<keyword evidence="10 17" id="KW-0067">ATP-binding</keyword>
<dbReference type="Gene3D" id="3.30.200.20">
    <property type="entry name" value="Phosphorylase Kinase, domain 1"/>
    <property type="match status" value="2"/>
</dbReference>
<evidence type="ECO:0000256" key="18">
    <source>
        <dbReference type="SAM" id="MobiDB-lite"/>
    </source>
</evidence>
<gene>
    <name evidence="22" type="ORF">RCOM_0906340</name>
</gene>
<keyword evidence="14" id="KW-0325">Glycoprotein</keyword>
<dbReference type="PANTHER" id="PTHR27002:SF804">
    <property type="entry name" value="OS02G0710500 PROTEIN"/>
    <property type="match status" value="1"/>
</dbReference>
<dbReference type="EMBL" id="EQ973828">
    <property type="protein sequence ID" value="EEF43950.1"/>
    <property type="molecule type" value="Genomic_DNA"/>
</dbReference>
<evidence type="ECO:0000313" key="23">
    <source>
        <dbReference type="Proteomes" id="UP000008311"/>
    </source>
</evidence>
<keyword evidence="13" id="KW-0675">Receptor</keyword>
<feature type="domain" description="Gnk2-homologous" evidence="21">
    <location>
        <begin position="770"/>
        <end position="869"/>
    </location>
</feature>
<dbReference type="eggNOG" id="ENOG502QWDY">
    <property type="taxonomic scope" value="Eukaryota"/>
</dbReference>
<evidence type="ECO:0000256" key="3">
    <source>
        <dbReference type="ARBA" id="ARBA00022553"/>
    </source>
</evidence>
<dbReference type="GO" id="GO:0106310">
    <property type="term" value="F:protein serine kinase activity"/>
    <property type="evidence" value="ECO:0007669"/>
    <property type="project" value="RHEA"/>
</dbReference>
<evidence type="ECO:0000256" key="14">
    <source>
        <dbReference type="ARBA" id="ARBA00023180"/>
    </source>
</evidence>
<dbReference type="EC" id="2.7.11.25" evidence="22"/>
<dbReference type="PROSITE" id="PS00108">
    <property type="entry name" value="PROTEIN_KINASE_ST"/>
    <property type="match status" value="2"/>
</dbReference>
<dbReference type="GO" id="GO:0009737">
    <property type="term" value="P:response to abscisic acid"/>
    <property type="evidence" value="ECO:0007669"/>
    <property type="project" value="UniProtKB-ARBA"/>
</dbReference>
<dbReference type="FunFam" id="3.30.200.20:FF:000418">
    <property type="entry name" value="G-type lectin S-receptor-like serine/threonine-protein kinase"/>
    <property type="match status" value="1"/>
</dbReference>
<dbReference type="InterPro" id="IPR038408">
    <property type="entry name" value="GNK2_sf"/>
</dbReference>
<name>B9RXU4_RICCO</name>
<dbReference type="InterPro" id="IPR000719">
    <property type="entry name" value="Prot_kinase_dom"/>
</dbReference>
<evidence type="ECO:0000313" key="22">
    <source>
        <dbReference type="EMBL" id="EEF43950.1"/>
    </source>
</evidence>
<keyword evidence="7" id="KW-0677">Repeat</keyword>
<dbReference type="FunFam" id="3.30.430.20:FF:000003">
    <property type="entry name" value="Cysteine-rich RLK (RECEPTOR-like protein kinase) 10"/>
    <property type="match status" value="1"/>
</dbReference>
<dbReference type="GO" id="GO:0004709">
    <property type="term" value="F:MAP kinase kinase kinase activity"/>
    <property type="evidence" value="ECO:0007669"/>
    <property type="project" value="UniProtKB-EC"/>
</dbReference>
<feature type="transmembrane region" description="Helical" evidence="19">
    <location>
        <begin position="245"/>
        <end position="266"/>
    </location>
</feature>
<evidence type="ECO:0000256" key="13">
    <source>
        <dbReference type="ARBA" id="ARBA00023170"/>
    </source>
</evidence>
<evidence type="ECO:0000256" key="4">
    <source>
        <dbReference type="ARBA" id="ARBA00022679"/>
    </source>
</evidence>
<dbReference type="PROSITE" id="PS50011">
    <property type="entry name" value="PROTEIN_KINASE_DOM"/>
    <property type="match status" value="2"/>
</dbReference>
<keyword evidence="23" id="KW-1185">Reference proteome</keyword>
<dbReference type="Gene3D" id="1.10.510.10">
    <property type="entry name" value="Transferase(Phosphotransferase) domain 1"/>
    <property type="match status" value="2"/>
</dbReference>
<feature type="domain" description="Gnk2-homologous" evidence="21">
    <location>
        <begin position="105"/>
        <end position="211"/>
    </location>
</feature>
<evidence type="ECO:0000256" key="1">
    <source>
        <dbReference type="ARBA" id="ARBA00004167"/>
    </source>
</evidence>
<dbReference type="FunFam" id="3.30.430.20:FF:000009">
    <property type="entry name" value="Cysteine-rich receptor-like protein kinase 28"/>
    <property type="match status" value="1"/>
</dbReference>
<evidence type="ECO:0000256" key="6">
    <source>
        <dbReference type="ARBA" id="ARBA00022729"/>
    </source>
</evidence>
<dbReference type="PROSITE" id="PS00107">
    <property type="entry name" value="PROTEIN_KINASE_ATP"/>
    <property type="match status" value="1"/>
</dbReference>
<feature type="binding site" evidence="17">
    <location>
        <position position="329"/>
    </location>
    <ligand>
        <name>ATP</name>
        <dbReference type="ChEBI" id="CHEBI:30616"/>
    </ligand>
</feature>
<feature type="domain" description="Protein kinase" evidence="20">
    <location>
        <begin position="1074"/>
        <end position="1351"/>
    </location>
</feature>
<dbReference type="EC" id="2.7.11.14" evidence="22"/>
<keyword evidence="12 19" id="KW-0472">Membrane</keyword>
<dbReference type="GO" id="GO:0050254">
    <property type="term" value="F:rhodopsin kinase activity"/>
    <property type="evidence" value="ECO:0007669"/>
    <property type="project" value="UniProtKB-EC"/>
</dbReference>
<keyword evidence="4 22" id="KW-0808">Transferase</keyword>
<evidence type="ECO:0000259" key="20">
    <source>
        <dbReference type="PROSITE" id="PS50011"/>
    </source>
</evidence>
<dbReference type="InterPro" id="IPR002902">
    <property type="entry name" value="GNK2"/>
</dbReference>
<proteinExistence type="predicted"/>
<feature type="transmembrane region" description="Helical" evidence="19">
    <location>
        <begin position="1013"/>
        <end position="1034"/>
    </location>
</feature>
<evidence type="ECO:0000256" key="9">
    <source>
        <dbReference type="ARBA" id="ARBA00022777"/>
    </source>
</evidence>
<evidence type="ECO:0000256" key="17">
    <source>
        <dbReference type="PROSITE-ProRule" id="PRU10141"/>
    </source>
</evidence>
<evidence type="ECO:0000256" key="11">
    <source>
        <dbReference type="ARBA" id="ARBA00022989"/>
    </source>
</evidence>
<dbReference type="InterPro" id="IPR011009">
    <property type="entry name" value="Kinase-like_dom_sf"/>
</dbReference>
<reference evidence="23" key="1">
    <citation type="journal article" date="2010" name="Nat. Biotechnol.">
        <title>Draft genome sequence of the oilseed species Ricinus communis.</title>
        <authorList>
            <person name="Chan A.P."/>
            <person name="Crabtree J."/>
            <person name="Zhao Q."/>
            <person name="Lorenzi H."/>
            <person name="Orvis J."/>
            <person name="Puiu D."/>
            <person name="Melake-Berhan A."/>
            <person name="Jones K.M."/>
            <person name="Redman J."/>
            <person name="Chen G."/>
            <person name="Cahoon E.B."/>
            <person name="Gedil M."/>
            <person name="Stanke M."/>
            <person name="Haas B.J."/>
            <person name="Wortman J.R."/>
            <person name="Fraser-Liggett C.M."/>
            <person name="Ravel J."/>
            <person name="Rabinowicz P.D."/>
        </authorList>
    </citation>
    <scope>NUCLEOTIDE SEQUENCE [LARGE SCALE GENOMIC DNA]</scope>
    <source>
        <strain evidence="23">cv. Hale</strain>
    </source>
</reference>
<evidence type="ECO:0000256" key="8">
    <source>
        <dbReference type="ARBA" id="ARBA00022741"/>
    </source>
</evidence>
<dbReference type="SMART" id="SM00220">
    <property type="entry name" value="S_TKc"/>
    <property type="match status" value="2"/>
</dbReference>
<dbReference type="InterPro" id="IPR008271">
    <property type="entry name" value="Ser/Thr_kinase_AS"/>
</dbReference>
<dbReference type="GO" id="GO:0005886">
    <property type="term" value="C:plasma membrane"/>
    <property type="evidence" value="ECO:0000318"/>
    <property type="project" value="GO_Central"/>
</dbReference>
<keyword evidence="11 19" id="KW-1133">Transmembrane helix</keyword>
<dbReference type="InterPro" id="IPR017441">
    <property type="entry name" value="Protein_kinase_ATP_BS"/>
</dbReference>
<dbReference type="GO" id="GO:0004674">
    <property type="term" value="F:protein serine/threonine kinase activity"/>
    <property type="evidence" value="ECO:0000318"/>
    <property type="project" value="GO_Central"/>
</dbReference>